<protein>
    <recommendedName>
        <fullName evidence="5">Thiamine diphosphokinase</fullName>
        <ecNumber evidence="5">2.7.6.2</ecNumber>
    </recommendedName>
</protein>
<name>A0ABW1R6H4_9LACO</name>
<dbReference type="Gene3D" id="3.40.50.10240">
    <property type="entry name" value="Thiamin pyrophosphokinase, catalytic domain"/>
    <property type="match status" value="1"/>
</dbReference>
<dbReference type="RefSeq" id="WP_137639800.1">
    <property type="nucleotide sequence ID" value="NZ_BJDK01000010.1"/>
</dbReference>
<feature type="domain" description="Thiamin pyrophosphokinase thiamin-binding" evidence="6">
    <location>
        <begin position="144"/>
        <end position="207"/>
    </location>
</feature>
<evidence type="ECO:0000256" key="3">
    <source>
        <dbReference type="ARBA" id="ARBA00022777"/>
    </source>
</evidence>
<evidence type="ECO:0000313" key="7">
    <source>
        <dbReference type="EMBL" id="MFC6165210.1"/>
    </source>
</evidence>
<dbReference type="InterPro" id="IPR007371">
    <property type="entry name" value="TPK_catalytic"/>
</dbReference>
<evidence type="ECO:0000259" key="6">
    <source>
        <dbReference type="SMART" id="SM00983"/>
    </source>
</evidence>
<dbReference type="SUPFAM" id="SSF63999">
    <property type="entry name" value="Thiamin pyrophosphokinase, catalytic domain"/>
    <property type="match status" value="1"/>
</dbReference>
<dbReference type="PANTHER" id="PTHR41299:SF1">
    <property type="entry name" value="THIAMINE PYROPHOSPHOKINASE"/>
    <property type="match status" value="1"/>
</dbReference>
<dbReference type="InterPro" id="IPR053149">
    <property type="entry name" value="TPK"/>
</dbReference>
<dbReference type="Proteomes" id="UP001596253">
    <property type="component" value="Unassembled WGS sequence"/>
</dbReference>
<evidence type="ECO:0000256" key="5">
    <source>
        <dbReference type="NCBIfam" id="TIGR01378"/>
    </source>
</evidence>
<keyword evidence="1 7" id="KW-0808">Transferase</keyword>
<evidence type="ECO:0000313" key="8">
    <source>
        <dbReference type="Proteomes" id="UP001596253"/>
    </source>
</evidence>
<dbReference type="Pfam" id="PF04265">
    <property type="entry name" value="TPK_B1_binding"/>
    <property type="match status" value="1"/>
</dbReference>
<dbReference type="SMART" id="SM00983">
    <property type="entry name" value="TPK_B1_binding"/>
    <property type="match status" value="1"/>
</dbReference>
<sequence length="216" mass="23925">MTTTVRLLVGGPTTSWPTNLAQLPGPWVGADRGALRLVKLGIQPTIAVGDFDSIDDRELATVKQALTGTVVVKPDQDQTDTQLAVKTIFNRLQPDELVIYGATGGRLDHLLANLWLVLDPQFRAWAPKIKLVDLQNTVQFFLPGDYTLTKEADKKYLAFVPMLPTHLTLRDAKYQLHDAYNDYPISWASNEFVGTTSHFSFDQGVVAVIQSCDAKK</sequence>
<dbReference type="InterPro" id="IPR007373">
    <property type="entry name" value="Thiamin_PyroPKinase_B1-bd"/>
</dbReference>
<evidence type="ECO:0000256" key="2">
    <source>
        <dbReference type="ARBA" id="ARBA00022741"/>
    </source>
</evidence>
<dbReference type="Pfam" id="PF04263">
    <property type="entry name" value="TPK_catalytic"/>
    <property type="match status" value="1"/>
</dbReference>
<dbReference type="CDD" id="cd07995">
    <property type="entry name" value="TPK"/>
    <property type="match status" value="1"/>
</dbReference>
<dbReference type="EC" id="2.7.6.2" evidence="5"/>
<organism evidence="7 8">
    <name type="scientific">Lactiplantibacillus dongliensis</name>
    <dbReference type="NCBI Taxonomy" id="2559919"/>
    <lineage>
        <taxon>Bacteria</taxon>
        <taxon>Bacillati</taxon>
        <taxon>Bacillota</taxon>
        <taxon>Bacilli</taxon>
        <taxon>Lactobacillales</taxon>
        <taxon>Lactobacillaceae</taxon>
        <taxon>Lactiplantibacillus</taxon>
    </lineage>
</organism>
<keyword evidence="2" id="KW-0547">Nucleotide-binding</keyword>
<evidence type="ECO:0000256" key="1">
    <source>
        <dbReference type="ARBA" id="ARBA00022679"/>
    </source>
</evidence>
<keyword evidence="4" id="KW-0067">ATP-binding</keyword>
<dbReference type="NCBIfam" id="TIGR01378">
    <property type="entry name" value="thi_PPkinase"/>
    <property type="match status" value="1"/>
</dbReference>
<dbReference type="GO" id="GO:0004788">
    <property type="term" value="F:thiamine diphosphokinase activity"/>
    <property type="evidence" value="ECO:0007669"/>
    <property type="project" value="UniProtKB-EC"/>
</dbReference>
<keyword evidence="3" id="KW-0418">Kinase</keyword>
<reference evidence="8" key="1">
    <citation type="journal article" date="2019" name="Int. J. Syst. Evol. Microbiol.">
        <title>The Global Catalogue of Microorganisms (GCM) 10K type strain sequencing project: providing services to taxonomists for standard genome sequencing and annotation.</title>
        <authorList>
            <consortium name="The Broad Institute Genomics Platform"/>
            <consortium name="The Broad Institute Genome Sequencing Center for Infectious Disease"/>
            <person name="Wu L."/>
            <person name="Ma J."/>
        </authorList>
    </citation>
    <scope>NUCLEOTIDE SEQUENCE [LARGE SCALE GENOMIC DNA]</scope>
    <source>
        <strain evidence="8">CCM 8932</strain>
    </source>
</reference>
<evidence type="ECO:0000256" key="4">
    <source>
        <dbReference type="ARBA" id="ARBA00022840"/>
    </source>
</evidence>
<dbReference type="InterPro" id="IPR006282">
    <property type="entry name" value="Thi_PPkinase"/>
</dbReference>
<dbReference type="EMBL" id="JBHSSD010000043">
    <property type="protein sequence ID" value="MFC6165210.1"/>
    <property type="molecule type" value="Genomic_DNA"/>
</dbReference>
<gene>
    <name evidence="7" type="ORF">ACFP3T_11055</name>
</gene>
<proteinExistence type="predicted"/>
<dbReference type="PANTHER" id="PTHR41299">
    <property type="entry name" value="THIAMINE PYROPHOSPHOKINASE"/>
    <property type="match status" value="1"/>
</dbReference>
<keyword evidence="8" id="KW-1185">Reference proteome</keyword>
<accession>A0ABW1R6H4</accession>
<dbReference type="InterPro" id="IPR036759">
    <property type="entry name" value="TPK_catalytic_sf"/>
</dbReference>
<comment type="caution">
    <text evidence="7">The sequence shown here is derived from an EMBL/GenBank/DDBJ whole genome shotgun (WGS) entry which is preliminary data.</text>
</comment>